<evidence type="ECO:0000313" key="1">
    <source>
        <dbReference type="EMBL" id="KAL2335765.1"/>
    </source>
</evidence>
<evidence type="ECO:0000313" key="2">
    <source>
        <dbReference type="Proteomes" id="UP001603857"/>
    </source>
</evidence>
<gene>
    <name evidence="1" type="ORF">Fmac_016978</name>
</gene>
<reference evidence="1 2" key="1">
    <citation type="submission" date="2024-08" db="EMBL/GenBank/DDBJ databases">
        <title>Insights into the chromosomal genome structure of Flemingia macrophylla.</title>
        <authorList>
            <person name="Ding Y."/>
            <person name="Zhao Y."/>
            <person name="Bi W."/>
            <person name="Wu M."/>
            <person name="Zhao G."/>
            <person name="Gong Y."/>
            <person name="Li W."/>
            <person name="Zhang P."/>
        </authorList>
    </citation>
    <scope>NUCLEOTIDE SEQUENCE [LARGE SCALE GENOMIC DNA]</scope>
    <source>
        <strain evidence="1">DYQJB</strain>
        <tissue evidence="1">Leaf</tissue>
    </source>
</reference>
<protein>
    <submittedName>
        <fullName evidence="1">Uncharacterized protein</fullName>
    </submittedName>
</protein>
<organism evidence="1 2">
    <name type="scientific">Flemingia macrophylla</name>
    <dbReference type="NCBI Taxonomy" id="520843"/>
    <lineage>
        <taxon>Eukaryota</taxon>
        <taxon>Viridiplantae</taxon>
        <taxon>Streptophyta</taxon>
        <taxon>Embryophyta</taxon>
        <taxon>Tracheophyta</taxon>
        <taxon>Spermatophyta</taxon>
        <taxon>Magnoliopsida</taxon>
        <taxon>eudicotyledons</taxon>
        <taxon>Gunneridae</taxon>
        <taxon>Pentapetalae</taxon>
        <taxon>rosids</taxon>
        <taxon>fabids</taxon>
        <taxon>Fabales</taxon>
        <taxon>Fabaceae</taxon>
        <taxon>Papilionoideae</taxon>
        <taxon>50 kb inversion clade</taxon>
        <taxon>NPAAA clade</taxon>
        <taxon>indigoferoid/millettioid clade</taxon>
        <taxon>Phaseoleae</taxon>
        <taxon>Flemingia</taxon>
    </lineage>
</organism>
<accession>A0ABD1ML47</accession>
<comment type="caution">
    <text evidence="1">The sequence shown here is derived from an EMBL/GenBank/DDBJ whole genome shotgun (WGS) entry which is preliminary data.</text>
</comment>
<keyword evidence="2" id="KW-1185">Reference proteome</keyword>
<sequence>MLDLGFGPFMKVIALDLIFQRQLVSCQLDVYNSRNPYFSKPMSSWKLLVSGTLMHNGVLVEL</sequence>
<name>A0ABD1ML47_9FABA</name>
<dbReference type="AlphaFoldDB" id="A0ABD1ML47"/>
<dbReference type="EMBL" id="JBGMDY010000005">
    <property type="protein sequence ID" value="KAL2335765.1"/>
    <property type="molecule type" value="Genomic_DNA"/>
</dbReference>
<dbReference type="Proteomes" id="UP001603857">
    <property type="component" value="Unassembled WGS sequence"/>
</dbReference>
<proteinExistence type="predicted"/>